<dbReference type="GO" id="GO:0000139">
    <property type="term" value="C:Golgi membrane"/>
    <property type="evidence" value="ECO:0007669"/>
    <property type="project" value="TreeGrafter"/>
</dbReference>
<keyword evidence="3 6" id="KW-0812">Transmembrane</keyword>
<dbReference type="Proteomes" id="UP001489004">
    <property type="component" value="Unassembled WGS sequence"/>
</dbReference>
<comment type="similarity">
    <text evidence="2">Belongs to the SVP26 family.</text>
</comment>
<dbReference type="EMBL" id="JALJOR010000003">
    <property type="protein sequence ID" value="KAK9820458.1"/>
    <property type="molecule type" value="Genomic_DNA"/>
</dbReference>
<dbReference type="PANTHER" id="PTHR13144:SF0">
    <property type="entry name" value="PROTEIN TEX261"/>
    <property type="match status" value="1"/>
</dbReference>
<evidence type="ECO:0008006" key="9">
    <source>
        <dbReference type="Google" id="ProtNLM"/>
    </source>
</evidence>
<evidence type="ECO:0000256" key="6">
    <source>
        <dbReference type="SAM" id="Phobius"/>
    </source>
</evidence>
<accession>A0AAW1QGF3</accession>
<feature type="transmembrane region" description="Helical" evidence="6">
    <location>
        <begin position="45"/>
        <end position="64"/>
    </location>
</feature>
<organism evidence="7 8">
    <name type="scientific">[Myrmecia] bisecta</name>
    <dbReference type="NCBI Taxonomy" id="41462"/>
    <lineage>
        <taxon>Eukaryota</taxon>
        <taxon>Viridiplantae</taxon>
        <taxon>Chlorophyta</taxon>
        <taxon>core chlorophytes</taxon>
        <taxon>Trebouxiophyceae</taxon>
        <taxon>Trebouxiales</taxon>
        <taxon>Trebouxiaceae</taxon>
        <taxon>Myrmecia</taxon>
    </lineage>
</organism>
<dbReference type="GO" id="GO:0005789">
    <property type="term" value="C:endoplasmic reticulum membrane"/>
    <property type="evidence" value="ECO:0007669"/>
    <property type="project" value="TreeGrafter"/>
</dbReference>
<comment type="subcellular location">
    <subcellularLocation>
        <location evidence="1">Membrane</location>
        <topology evidence="1">Multi-pass membrane protein</topology>
    </subcellularLocation>
</comment>
<keyword evidence="5 6" id="KW-0472">Membrane</keyword>
<evidence type="ECO:0000313" key="8">
    <source>
        <dbReference type="Proteomes" id="UP001489004"/>
    </source>
</evidence>
<feature type="transmembrane region" description="Helical" evidence="6">
    <location>
        <begin position="12"/>
        <end position="33"/>
    </location>
</feature>
<keyword evidence="8" id="KW-1185">Reference proteome</keyword>
<protein>
    <recommendedName>
        <fullName evidence="9">Protein TEX261</fullName>
    </recommendedName>
</protein>
<comment type="caution">
    <text evidence="7">The sequence shown here is derived from an EMBL/GenBank/DDBJ whole genome shotgun (WGS) entry which is preliminary data.</text>
</comment>
<dbReference type="GO" id="GO:0006888">
    <property type="term" value="P:endoplasmic reticulum to Golgi vesicle-mediated transport"/>
    <property type="evidence" value="ECO:0007669"/>
    <property type="project" value="InterPro"/>
</dbReference>
<dbReference type="AlphaFoldDB" id="A0AAW1QGF3"/>
<proteinExistence type="inferred from homology"/>
<dbReference type="InterPro" id="IPR007277">
    <property type="entry name" value="Svp26/Tex261"/>
</dbReference>
<feature type="transmembrane region" description="Helical" evidence="6">
    <location>
        <begin position="76"/>
        <end position="96"/>
    </location>
</feature>
<evidence type="ECO:0000256" key="3">
    <source>
        <dbReference type="ARBA" id="ARBA00022692"/>
    </source>
</evidence>
<name>A0AAW1QGF3_9CHLO</name>
<evidence type="ECO:0000256" key="2">
    <source>
        <dbReference type="ARBA" id="ARBA00008096"/>
    </source>
</evidence>
<evidence type="ECO:0000256" key="5">
    <source>
        <dbReference type="ARBA" id="ARBA00023136"/>
    </source>
</evidence>
<sequence>MVQLATLVVYFGWYLSLVLASICLGAAAQAAYLRLLKRFPFISLMSMEFLSSTVLLVVSQGLWTRHFWNSWHSMEYILGFFLVMVWLVPFVLFLGLSANETVLPGGLGGMPHAYSVSSLHSYGTDTAAHRQGTLQRRRGRGTKSLLLQIFNLVRRKRDEVLPEVEQTLSTMAGAKVHRI</sequence>
<dbReference type="GO" id="GO:0030134">
    <property type="term" value="C:COPII-coated ER to Golgi transport vesicle"/>
    <property type="evidence" value="ECO:0007669"/>
    <property type="project" value="TreeGrafter"/>
</dbReference>
<reference evidence="7 8" key="1">
    <citation type="journal article" date="2024" name="Nat. Commun.">
        <title>Phylogenomics reveals the evolutionary origins of lichenization in chlorophyte algae.</title>
        <authorList>
            <person name="Puginier C."/>
            <person name="Libourel C."/>
            <person name="Otte J."/>
            <person name="Skaloud P."/>
            <person name="Haon M."/>
            <person name="Grisel S."/>
            <person name="Petersen M."/>
            <person name="Berrin J.G."/>
            <person name="Delaux P.M."/>
            <person name="Dal Grande F."/>
            <person name="Keller J."/>
        </authorList>
    </citation>
    <scope>NUCLEOTIDE SEQUENCE [LARGE SCALE GENOMIC DNA]</scope>
    <source>
        <strain evidence="7 8">SAG 2043</strain>
    </source>
</reference>
<gene>
    <name evidence="7" type="ORF">WJX72_010579</name>
</gene>
<evidence type="ECO:0000256" key="4">
    <source>
        <dbReference type="ARBA" id="ARBA00022989"/>
    </source>
</evidence>
<dbReference type="PANTHER" id="PTHR13144">
    <property type="entry name" value="TEX261 PROTEIN"/>
    <property type="match status" value="1"/>
</dbReference>
<evidence type="ECO:0000313" key="7">
    <source>
        <dbReference type="EMBL" id="KAK9820458.1"/>
    </source>
</evidence>
<dbReference type="Pfam" id="PF04148">
    <property type="entry name" value="Erv26"/>
    <property type="match status" value="1"/>
</dbReference>
<evidence type="ECO:0000256" key="1">
    <source>
        <dbReference type="ARBA" id="ARBA00004141"/>
    </source>
</evidence>
<keyword evidence="4 6" id="KW-1133">Transmembrane helix</keyword>
<dbReference type="GO" id="GO:0097020">
    <property type="term" value="F:COPII receptor activity"/>
    <property type="evidence" value="ECO:0007669"/>
    <property type="project" value="InterPro"/>
</dbReference>